<dbReference type="EMBL" id="CP031417">
    <property type="protein sequence ID" value="AXK81651.1"/>
    <property type="molecule type" value="Genomic_DNA"/>
</dbReference>
<dbReference type="KEGG" id="ptaw:DW352_14660"/>
<sequence>MGKQSDKRAVNLFVEADLLDEASRMKIDLALALEQQLRSLLKTEDEKRWLEENKSAISSINEFIEQNGLLASRLRYRGN</sequence>
<dbReference type="RefSeq" id="WP_115692030.1">
    <property type="nucleotide sequence ID" value="NZ_CP031417.1"/>
</dbReference>
<gene>
    <name evidence="2" type="ORF">DW352_14660</name>
</gene>
<dbReference type="Proteomes" id="UP000254889">
    <property type="component" value="Chromosome"/>
</dbReference>
<name>A0A345ZXK4_9HYPH</name>
<reference evidence="2 3" key="1">
    <citation type="submission" date="2018-07" db="EMBL/GenBank/DDBJ databases">
        <authorList>
            <person name="Quirk P.G."/>
            <person name="Krulwich T.A."/>
        </authorList>
    </citation>
    <scope>NUCLEOTIDE SEQUENCE [LARGE SCALE GENOMIC DNA]</scope>
    <source>
        <strain evidence="2 3">CC-BB4</strain>
    </source>
</reference>
<organism evidence="2 3">
    <name type="scientific">Pseudolabrys taiwanensis</name>
    <dbReference type="NCBI Taxonomy" id="331696"/>
    <lineage>
        <taxon>Bacteria</taxon>
        <taxon>Pseudomonadati</taxon>
        <taxon>Pseudomonadota</taxon>
        <taxon>Alphaproteobacteria</taxon>
        <taxon>Hyphomicrobiales</taxon>
        <taxon>Xanthobacteraceae</taxon>
        <taxon>Pseudolabrys</taxon>
    </lineage>
</organism>
<evidence type="ECO:0000256" key="1">
    <source>
        <dbReference type="ARBA" id="ARBA00022649"/>
    </source>
</evidence>
<proteinExistence type="predicted"/>
<dbReference type="AlphaFoldDB" id="A0A345ZXK4"/>
<dbReference type="InterPro" id="IPR009956">
    <property type="entry name" value="Post-segregation_anti-tox_CcdA"/>
</dbReference>
<keyword evidence="3" id="KW-1185">Reference proteome</keyword>
<accession>A0A345ZXK4</accession>
<dbReference type="Pfam" id="PF07362">
    <property type="entry name" value="CcdA"/>
    <property type="match status" value="1"/>
</dbReference>
<protein>
    <submittedName>
        <fullName evidence="2">Acetoacetyl-CoA synthase</fullName>
    </submittedName>
</protein>
<keyword evidence="1" id="KW-1277">Toxin-antitoxin system</keyword>
<evidence type="ECO:0000313" key="2">
    <source>
        <dbReference type="EMBL" id="AXK81651.1"/>
    </source>
</evidence>
<evidence type="ECO:0000313" key="3">
    <source>
        <dbReference type="Proteomes" id="UP000254889"/>
    </source>
</evidence>
<dbReference type="OrthoDB" id="7191115at2"/>